<proteinExistence type="predicted"/>
<dbReference type="InParanoid" id="G0R340"/>
<dbReference type="OrthoDB" id="40902at2759"/>
<organism evidence="2 3">
    <name type="scientific">Ichthyophthirius multifiliis</name>
    <name type="common">White spot disease agent</name>
    <name type="synonym">Ich</name>
    <dbReference type="NCBI Taxonomy" id="5932"/>
    <lineage>
        <taxon>Eukaryota</taxon>
        <taxon>Sar</taxon>
        <taxon>Alveolata</taxon>
        <taxon>Ciliophora</taxon>
        <taxon>Intramacronucleata</taxon>
        <taxon>Oligohymenophorea</taxon>
        <taxon>Hymenostomatida</taxon>
        <taxon>Ophryoglenina</taxon>
        <taxon>Ichthyophthirius</taxon>
    </lineage>
</organism>
<dbReference type="RefSeq" id="XP_004027461.1">
    <property type="nucleotide sequence ID" value="XM_004027412.1"/>
</dbReference>
<sequence>MNNPEDLTNIVIADFGLATFDQSICKDYIYVHCGTPGYIAPEVLYYKEDQLDNNLLKGKIMVKIQLNKKCEINFEILERTEISEENVNLIRVMLSKNPLHRPSALECLNHSFLNKNYIWIYL</sequence>
<dbReference type="EMBL" id="GL984291">
    <property type="protein sequence ID" value="EGR28116.1"/>
    <property type="molecule type" value="Genomic_DNA"/>
</dbReference>
<dbReference type="EC" id="2.7.11.1" evidence="2"/>
<feature type="domain" description="Protein kinase" evidence="1">
    <location>
        <begin position="1"/>
        <end position="113"/>
    </location>
</feature>
<evidence type="ECO:0000313" key="2">
    <source>
        <dbReference type="EMBL" id="EGR28116.1"/>
    </source>
</evidence>
<reference evidence="2 3" key="1">
    <citation type="submission" date="2011-07" db="EMBL/GenBank/DDBJ databases">
        <authorList>
            <person name="Coyne R."/>
            <person name="Brami D."/>
            <person name="Johnson J."/>
            <person name="Hostetler J."/>
            <person name="Hannick L."/>
            <person name="Clark T."/>
            <person name="Cassidy-Hanley D."/>
            <person name="Inman J."/>
        </authorList>
    </citation>
    <scope>NUCLEOTIDE SEQUENCE [LARGE SCALE GENOMIC DNA]</scope>
    <source>
        <strain evidence="2 3">G5</strain>
    </source>
</reference>
<protein>
    <submittedName>
        <fullName evidence="2">Protein kinase domain protein</fullName>
        <ecNumber evidence="2">2.7.11.1</ecNumber>
    </submittedName>
</protein>
<dbReference type="PANTHER" id="PTHR44167">
    <property type="entry name" value="OVARIAN-SPECIFIC SERINE/THREONINE-PROTEIN KINASE LOK-RELATED"/>
    <property type="match status" value="1"/>
</dbReference>
<dbReference type="PROSITE" id="PS50011">
    <property type="entry name" value="PROTEIN_KINASE_DOM"/>
    <property type="match status" value="1"/>
</dbReference>
<dbReference type="GO" id="GO:0004674">
    <property type="term" value="F:protein serine/threonine kinase activity"/>
    <property type="evidence" value="ECO:0007669"/>
    <property type="project" value="UniProtKB-EC"/>
</dbReference>
<evidence type="ECO:0000313" key="3">
    <source>
        <dbReference type="Proteomes" id="UP000008983"/>
    </source>
</evidence>
<keyword evidence="2" id="KW-0808">Transferase</keyword>
<dbReference type="Proteomes" id="UP000008983">
    <property type="component" value="Unassembled WGS sequence"/>
</dbReference>
<gene>
    <name evidence="2" type="ORF">IMG5_183020</name>
</gene>
<dbReference type="InterPro" id="IPR000719">
    <property type="entry name" value="Prot_kinase_dom"/>
</dbReference>
<dbReference type="GeneID" id="14904195"/>
<keyword evidence="2" id="KW-0418">Kinase</keyword>
<dbReference type="GO" id="GO:0044773">
    <property type="term" value="P:mitotic DNA damage checkpoint signaling"/>
    <property type="evidence" value="ECO:0007669"/>
    <property type="project" value="TreeGrafter"/>
</dbReference>
<dbReference type="Gene3D" id="1.10.510.10">
    <property type="entry name" value="Transferase(Phosphotransferase) domain 1"/>
    <property type="match status" value="2"/>
</dbReference>
<dbReference type="STRING" id="857967.G0R340"/>
<evidence type="ECO:0000259" key="1">
    <source>
        <dbReference type="PROSITE" id="PS50011"/>
    </source>
</evidence>
<keyword evidence="3" id="KW-1185">Reference proteome</keyword>
<dbReference type="PANTHER" id="PTHR44167:SF18">
    <property type="entry name" value="PROTEIN KINASE DOMAIN-CONTAINING PROTEIN"/>
    <property type="match status" value="1"/>
</dbReference>
<dbReference type="GO" id="GO:0005524">
    <property type="term" value="F:ATP binding"/>
    <property type="evidence" value="ECO:0007669"/>
    <property type="project" value="InterPro"/>
</dbReference>
<name>G0R340_ICHMU</name>
<dbReference type="SUPFAM" id="SSF56112">
    <property type="entry name" value="Protein kinase-like (PK-like)"/>
    <property type="match status" value="1"/>
</dbReference>
<dbReference type="GO" id="GO:0005634">
    <property type="term" value="C:nucleus"/>
    <property type="evidence" value="ECO:0007669"/>
    <property type="project" value="TreeGrafter"/>
</dbReference>
<accession>G0R340</accession>
<dbReference type="GO" id="GO:0005737">
    <property type="term" value="C:cytoplasm"/>
    <property type="evidence" value="ECO:0007669"/>
    <property type="project" value="TreeGrafter"/>
</dbReference>
<dbReference type="InterPro" id="IPR011009">
    <property type="entry name" value="Kinase-like_dom_sf"/>
</dbReference>
<dbReference type="AlphaFoldDB" id="G0R340"/>